<feature type="region of interest" description="Disordered" evidence="1">
    <location>
        <begin position="44"/>
        <end position="113"/>
    </location>
</feature>
<dbReference type="KEGG" id="acad:UA74_28145"/>
<dbReference type="EMBL" id="CP016076">
    <property type="protein sequence ID" value="APU17630.1"/>
    <property type="molecule type" value="Genomic_DNA"/>
</dbReference>
<dbReference type="Proteomes" id="UP000185511">
    <property type="component" value="Chromosome"/>
</dbReference>
<evidence type="ECO:0000259" key="2">
    <source>
        <dbReference type="Pfam" id="PF14016"/>
    </source>
</evidence>
<evidence type="ECO:0000313" key="3">
    <source>
        <dbReference type="EMBL" id="APU17630.1"/>
    </source>
</evidence>
<evidence type="ECO:0000313" key="4">
    <source>
        <dbReference type="Proteomes" id="UP000185511"/>
    </source>
</evidence>
<accession>A0AAC9PV17</accession>
<gene>
    <name evidence="3" type="ORF">UA74_28145</name>
</gene>
<keyword evidence="4" id="KW-1185">Reference proteome</keyword>
<feature type="region of interest" description="Disordered" evidence="1">
    <location>
        <begin position="192"/>
        <end position="217"/>
    </location>
</feature>
<dbReference type="InterPro" id="IPR025326">
    <property type="entry name" value="DUF4232"/>
</dbReference>
<name>A0AAC9PV17_9PSEU</name>
<dbReference type="AlphaFoldDB" id="A0AAC9PV17"/>
<feature type="domain" description="DUF4232" evidence="2">
    <location>
        <begin position="107"/>
        <end position="233"/>
    </location>
</feature>
<protein>
    <submittedName>
        <fullName evidence="3">DUF4232 family protein</fullName>
    </submittedName>
</protein>
<organism evidence="3 4">
    <name type="scientific">Actinoalloteichus fjordicus</name>
    <dbReference type="NCBI Taxonomy" id="1612552"/>
    <lineage>
        <taxon>Bacteria</taxon>
        <taxon>Bacillati</taxon>
        <taxon>Actinomycetota</taxon>
        <taxon>Actinomycetes</taxon>
        <taxon>Pseudonocardiales</taxon>
        <taxon>Pseudonocardiaceae</taxon>
        <taxon>Actinoalloteichus</taxon>
    </lineage>
</organism>
<dbReference type="Pfam" id="PF14016">
    <property type="entry name" value="DUF4232"/>
    <property type="match status" value="1"/>
</dbReference>
<feature type="compositionally biased region" description="Acidic residues" evidence="1">
    <location>
        <begin position="192"/>
        <end position="201"/>
    </location>
</feature>
<sequence>MHSDESPPQRRGGQEVIPLAFTSRTLWLSALTCAALFGVAGCGQESTQNQGEDDSMAATETTDAAPTTEPSETSQAETSPPSESAPATGGDVERPESSRAADEPDRCHAGGLSGSLESLDSAAGNRYANLILTNDGDEPCAIYGYGGLELVDTDGTALPTQLERVADPAPTLVELAPGEHATKLLHWGVVPGEEEEPEGDCGTEPTSIRVIPPDETDSLNVDWELGPVCQDGRIDGSVYVSS</sequence>
<reference evidence="4" key="1">
    <citation type="submission" date="2016-06" db="EMBL/GenBank/DDBJ databases">
        <title>Complete genome sequence of Actinoalloteichus fjordicus DSM 46855 (=ADI127-17), type strain of the new species Actinoalloteichus fjordicus.</title>
        <authorList>
            <person name="Ruckert C."/>
            <person name="Nouioui I."/>
            <person name="Willmese J."/>
            <person name="van Wezel G."/>
            <person name="Klenk H.-P."/>
            <person name="Kalinowski J."/>
            <person name="Zotchev S.B."/>
        </authorList>
    </citation>
    <scope>NUCLEOTIDE SEQUENCE [LARGE SCALE GENOMIC DNA]</scope>
    <source>
        <strain evidence="4">ADI127-7</strain>
    </source>
</reference>
<proteinExistence type="predicted"/>
<feature type="compositionally biased region" description="Low complexity" evidence="1">
    <location>
        <begin position="57"/>
        <end position="73"/>
    </location>
</feature>
<evidence type="ECO:0000256" key="1">
    <source>
        <dbReference type="SAM" id="MobiDB-lite"/>
    </source>
</evidence>
<feature type="compositionally biased region" description="Basic and acidic residues" evidence="1">
    <location>
        <begin position="91"/>
        <end position="108"/>
    </location>
</feature>